<feature type="transmembrane region" description="Helical" evidence="1">
    <location>
        <begin position="72"/>
        <end position="89"/>
    </location>
</feature>
<keyword evidence="1" id="KW-0472">Membrane</keyword>
<comment type="caution">
    <text evidence="3">The sequence shown here is derived from an EMBL/GenBank/DDBJ whole genome shotgun (WGS) entry which is preliminary data.</text>
</comment>
<evidence type="ECO:0000259" key="2">
    <source>
        <dbReference type="PROSITE" id="PS50222"/>
    </source>
</evidence>
<organism evidence="3 4">
    <name type="scientific">Cymbomonas tetramitiformis</name>
    <dbReference type="NCBI Taxonomy" id="36881"/>
    <lineage>
        <taxon>Eukaryota</taxon>
        <taxon>Viridiplantae</taxon>
        <taxon>Chlorophyta</taxon>
        <taxon>Pyramimonadophyceae</taxon>
        <taxon>Pyramimonadales</taxon>
        <taxon>Pyramimonadaceae</taxon>
        <taxon>Cymbomonas</taxon>
    </lineage>
</organism>
<proteinExistence type="predicted"/>
<dbReference type="Proteomes" id="UP001190700">
    <property type="component" value="Unassembled WGS sequence"/>
</dbReference>
<evidence type="ECO:0000256" key="1">
    <source>
        <dbReference type="SAM" id="Phobius"/>
    </source>
</evidence>
<evidence type="ECO:0000313" key="4">
    <source>
        <dbReference type="Proteomes" id="UP001190700"/>
    </source>
</evidence>
<keyword evidence="1" id="KW-0812">Transmembrane</keyword>
<name>A0AAE0GQE9_9CHLO</name>
<dbReference type="AlphaFoldDB" id="A0AAE0GQE9"/>
<accession>A0AAE0GQE9</accession>
<dbReference type="InterPro" id="IPR002048">
    <property type="entry name" value="EF_hand_dom"/>
</dbReference>
<keyword evidence="4" id="KW-1185">Reference proteome</keyword>
<dbReference type="SUPFAM" id="SSF47473">
    <property type="entry name" value="EF-hand"/>
    <property type="match status" value="1"/>
</dbReference>
<evidence type="ECO:0000313" key="3">
    <source>
        <dbReference type="EMBL" id="KAK3282143.1"/>
    </source>
</evidence>
<protein>
    <recommendedName>
        <fullName evidence="2">EF-hand domain-containing protein</fullName>
    </recommendedName>
</protein>
<gene>
    <name evidence="3" type="ORF">CYMTET_10104</name>
</gene>
<feature type="transmembrane region" description="Helical" evidence="1">
    <location>
        <begin position="6"/>
        <end position="26"/>
    </location>
</feature>
<dbReference type="InterPro" id="IPR011992">
    <property type="entry name" value="EF-hand-dom_pair"/>
</dbReference>
<dbReference type="Gene3D" id="1.10.238.10">
    <property type="entry name" value="EF-hand"/>
    <property type="match status" value="1"/>
</dbReference>
<reference evidence="3 4" key="1">
    <citation type="journal article" date="2015" name="Genome Biol. Evol.">
        <title>Comparative Genomics of a Bacterivorous Green Alga Reveals Evolutionary Causalities and Consequences of Phago-Mixotrophic Mode of Nutrition.</title>
        <authorList>
            <person name="Burns J.A."/>
            <person name="Paasch A."/>
            <person name="Narechania A."/>
            <person name="Kim E."/>
        </authorList>
    </citation>
    <scope>NUCLEOTIDE SEQUENCE [LARGE SCALE GENOMIC DNA]</scope>
    <source>
        <strain evidence="3 4">PLY_AMNH</strain>
    </source>
</reference>
<dbReference type="GO" id="GO:0005509">
    <property type="term" value="F:calcium ion binding"/>
    <property type="evidence" value="ECO:0007669"/>
    <property type="project" value="InterPro"/>
</dbReference>
<sequence length="198" mass="21569">MDSRVSALLWGLGSAASFPLGAFVGLNTNFSHNTLAMLLAFGAGTLIFAVTVELFGELLDRVRDGEANFIDVTYQFVSAIVGALLYMYVNQIMLRWEASAAHWRQLRSDALSNFGKAYLRVVSTTGLGHHEPGSPSELETVQTIFKMFNGSNAGTVTAAELMEALQALGHNPREGEVELLMEEAGNTKKDFITLKARH</sequence>
<keyword evidence="1" id="KW-1133">Transmembrane helix</keyword>
<feature type="domain" description="EF-hand" evidence="2">
    <location>
        <begin position="136"/>
        <end position="171"/>
    </location>
</feature>
<dbReference type="PROSITE" id="PS50222">
    <property type="entry name" value="EF_HAND_2"/>
    <property type="match status" value="1"/>
</dbReference>
<dbReference type="EMBL" id="LGRX02003524">
    <property type="protein sequence ID" value="KAK3282143.1"/>
    <property type="molecule type" value="Genomic_DNA"/>
</dbReference>
<feature type="transmembrane region" description="Helical" evidence="1">
    <location>
        <begin position="33"/>
        <end position="52"/>
    </location>
</feature>